<dbReference type="NCBIfam" id="NF045760">
    <property type="entry name" value="YtpR"/>
    <property type="match status" value="1"/>
</dbReference>
<evidence type="ECO:0000313" key="20">
    <source>
        <dbReference type="EMBL" id="MDE1462984.1"/>
    </source>
</evidence>
<dbReference type="SMART" id="SM00896">
    <property type="entry name" value="FDX-ACB"/>
    <property type="match status" value="1"/>
</dbReference>
<keyword evidence="9 15" id="KW-0067">ATP-binding</keyword>
<keyword evidence="8 15" id="KW-0547">Nucleotide-binding</keyword>
<evidence type="ECO:0000256" key="12">
    <source>
        <dbReference type="ARBA" id="ARBA00022917"/>
    </source>
</evidence>
<evidence type="ECO:0000256" key="9">
    <source>
        <dbReference type="ARBA" id="ARBA00022840"/>
    </source>
</evidence>
<dbReference type="Gene3D" id="2.40.50.140">
    <property type="entry name" value="Nucleic acid-binding proteins"/>
    <property type="match status" value="1"/>
</dbReference>
<comment type="cofactor">
    <cofactor evidence="15">
        <name>Mg(2+)</name>
        <dbReference type="ChEBI" id="CHEBI:18420"/>
    </cofactor>
    <text evidence="15">Binds 2 magnesium ions per tetramer.</text>
</comment>
<evidence type="ECO:0000256" key="7">
    <source>
        <dbReference type="ARBA" id="ARBA00022723"/>
    </source>
</evidence>
<feature type="domain" description="FDX-ACB" evidence="18">
    <location>
        <begin position="698"/>
        <end position="791"/>
    </location>
</feature>
<dbReference type="Gene3D" id="3.30.930.10">
    <property type="entry name" value="Bira Bifunctional Protein, Domain 2"/>
    <property type="match status" value="1"/>
</dbReference>
<dbReference type="CDD" id="cd00769">
    <property type="entry name" value="PheRS_beta_core"/>
    <property type="match status" value="1"/>
</dbReference>
<dbReference type="Gene3D" id="3.50.40.10">
    <property type="entry name" value="Phenylalanyl-trna Synthetase, Chain B, domain 3"/>
    <property type="match status" value="1"/>
</dbReference>
<dbReference type="InterPro" id="IPR004532">
    <property type="entry name" value="Phe-tRNA-ligase_IIc_bsu_bact"/>
</dbReference>
<dbReference type="Pfam" id="PF17759">
    <property type="entry name" value="tRNA_synthFbeta"/>
    <property type="match status" value="1"/>
</dbReference>
<proteinExistence type="inferred from homology"/>
<dbReference type="Pfam" id="PF03484">
    <property type="entry name" value="B5"/>
    <property type="match status" value="1"/>
</dbReference>
<dbReference type="InterPro" id="IPR012340">
    <property type="entry name" value="NA-bd_OB-fold"/>
</dbReference>
<feature type="binding site" evidence="15">
    <location>
        <position position="464"/>
    </location>
    <ligand>
        <name>Mg(2+)</name>
        <dbReference type="ChEBI" id="CHEBI:18420"/>
        <note>shared with alpha subunit</note>
    </ligand>
</feature>
<comment type="subcellular location">
    <subcellularLocation>
        <location evidence="1 15">Cytoplasm</location>
    </subcellularLocation>
</comment>
<dbReference type="NCBIfam" id="TIGR00472">
    <property type="entry name" value="pheT_bact"/>
    <property type="match status" value="1"/>
</dbReference>
<dbReference type="PANTHER" id="PTHR10947">
    <property type="entry name" value="PHENYLALANYL-TRNA SYNTHETASE BETA CHAIN AND LEUCINE-RICH REPEAT-CONTAINING PROTEIN 47"/>
    <property type="match status" value="1"/>
</dbReference>
<feature type="domain" description="B5" evidence="19">
    <location>
        <begin position="401"/>
        <end position="477"/>
    </location>
</feature>
<dbReference type="InterPro" id="IPR033714">
    <property type="entry name" value="tRNA_bind_bactPheRS"/>
</dbReference>
<keyword evidence="5 16" id="KW-0820">tRNA-binding</keyword>
<feature type="domain" description="TRNA-binding" evidence="17">
    <location>
        <begin position="39"/>
        <end position="148"/>
    </location>
</feature>
<comment type="caution">
    <text evidence="20">The sequence shown here is derived from an EMBL/GenBank/DDBJ whole genome shotgun (WGS) entry which is preliminary data.</text>
</comment>
<dbReference type="RefSeq" id="WP_274689331.1">
    <property type="nucleotide sequence ID" value="NZ_JAPMOU010000015.1"/>
</dbReference>
<dbReference type="InterPro" id="IPR045864">
    <property type="entry name" value="aa-tRNA-synth_II/BPL/LPL"/>
</dbReference>
<comment type="catalytic activity">
    <reaction evidence="14 15">
        <text>tRNA(Phe) + L-phenylalanine + ATP = L-phenylalanyl-tRNA(Phe) + AMP + diphosphate + H(+)</text>
        <dbReference type="Rhea" id="RHEA:19413"/>
        <dbReference type="Rhea" id="RHEA-COMP:9668"/>
        <dbReference type="Rhea" id="RHEA-COMP:9699"/>
        <dbReference type="ChEBI" id="CHEBI:15378"/>
        <dbReference type="ChEBI" id="CHEBI:30616"/>
        <dbReference type="ChEBI" id="CHEBI:33019"/>
        <dbReference type="ChEBI" id="CHEBI:58095"/>
        <dbReference type="ChEBI" id="CHEBI:78442"/>
        <dbReference type="ChEBI" id="CHEBI:78531"/>
        <dbReference type="ChEBI" id="CHEBI:456215"/>
        <dbReference type="EC" id="6.1.1.20"/>
    </reaction>
</comment>
<evidence type="ECO:0000256" key="16">
    <source>
        <dbReference type="PROSITE-ProRule" id="PRU00209"/>
    </source>
</evidence>
<evidence type="ECO:0000256" key="3">
    <source>
        <dbReference type="ARBA" id="ARBA00011209"/>
    </source>
</evidence>
<dbReference type="InterPro" id="IPR005147">
    <property type="entry name" value="tRNA_synthase_B5-dom"/>
</dbReference>
<keyword evidence="4 15" id="KW-0963">Cytoplasm</keyword>
<keyword evidence="6 15" id="KW-0436">Ligase</keyword>
<sequence length="792" mass="87222">MKFSEQWLREWVNPKATTEEIVSTITMAGLEVDEVEPVAGDFKGIVVGEILSTEPHPNADKLKVCQVASGNSETLQVVCGAPNATAGMKVPFALVGAVLPENFKIKKAKLRGVESFGMLCSEAELGISDNHDGLMALPADAPVGEDIRQYLQLDDHIIDVDLTPNRADCLSIAGVAREVGVSFNKSVNSVEIKPVPPQIDDKFAIEIQTPDDCPRYIGRVIKGVDLSQPTPLWLKEKLRRSGIRSIDPVVDVTNYVMLELGQPMHGFDLAELHGQIIVRKAKAEEKLKLLDGQEITLQDDILLIADEKGPLAMAGIMGGEHSGVSEKTKDIFLESAFFNPITIAGKARRYGMHTDSSHRFERGVDYELPRLAAERATALILSICGGQPGPLTEAVAQEKLPSRQQVKLREARIERLLGFGMAKEKVETILSGLGMQVTAAEENNWVVDVPSYRFDIEREEDLIEELARVFGYNQLPTTTPQSQQVMAQIAEAKTPLQQQRKLLTALGYQEVINYSFIAPELQQLFSPDLKPQPLANPISADMAVMRTSLLPSLLSNVQYNLNRQQPRVRLFETGQVFIETESGLAQEQKIAGVIYGSLLPENWHSQKQTVDFYDLKGDVEALLALGNEAEVEIKPGKHASMHPGQTAAVYCNGKLAGHLGTLHPELQAKLDLPNAAYLFELDLKAISVGKVTSFVPLSKFPEVRRDLAFIVDRTVLAQELKSVIAEKAGEWLKSLTLFDLYEGKGIEPGQKSVALGLTLQHPSRTLNDEEVNSIIDQVVTELEQKFQASLRK</sequence>
<dbReference type="HAMAP" id="MF_00283">
    <property type="entry name" value="Phe_tRNA_synth_beta1"/>
    <property type="match status" value="1"/>
</dbReference>
<keyword evidence="21" id="KW-1185">Reference proteome</keyword>
<keyword evidence="12 15" id="KW-0648">Protein biosynthesis</keyword>
<evidence type="ECO:0000256" key="5">
    <source>
        <dbReference type="ARBA" id="ARBA00022555"/>
    </source>
</evidence>
<evidence type="ECO:0000256" key="2">
    <source>
        <dbReference type="ARBA" id="ARBA00008653"/>
    </source>
</evidence>
<evidence type="ECO:0000256" key="13">
    <source>
        <dbReference type="ARBA" id="ARBA00023146"/>
    </source>
</evidence>
<dbReference type="Proteomes" id="UP001528823">
    <property type="component" value="Unassembled WGS sequence"/>
</dbReference>
<comment type="subunit">
    <text evidence="3 15">Tetramer of two alpha and two beta subunits.</text>
</comment>
<evidence type="ECO:0000256" key="14">
    <source>
        <dbReference type="ARBA" id="ARBA00049255"/>
    </source>
</evidence>
<dbReference type="InterPro" id="IPR005146">
    <property type="entry name" value="B3/B4_tRNA-bd"/>
</dbReference>
<feature type="binding site" evidence="15">
    <location>
        <position position="461"/>
    </location>
    <ligand>
        <name>Mg(2+)</name>
        <dbReference type="ChEBI" id="CHEBI:18420"/>
        <note>shared with alpha subunit</note>
    </ligand>
</feature>
<evidence type="ECO:0000256" key="4">
    <source>
        <dbReference type="ARBA" id="ARBA00022490"/>
    </source>
</evidence>
<dbReference type="Gene3D" id="3.30.56.10">
    <property type="match status" value="2"/>
</dbReference>
<keyword evidence="10 15" id="KW-0460">Magnesium</keyword>
<name>A0ABT5U9E5_9GAMM</name>
<dbReference type="SUPFAM" id="SSF56037">
    <property type="entry name" value="PheT/TilS domain"/>
    <property type="match status" value="1"/>
</dbReference>
<dbReference type="CDD" id="cd02796">
    <property type="entry name" value="tRNA_bind_bactPheRS"/>
    <property type="match status" value="1"/>
</dbReference>
<dbReference type="PROSITE" id="PS51483">
    <property type="entry name" value="B5"/>
    <property type="match status" value="1"/>
</dbReference>
<dbReference type="InterPro" id="IPR005121">
    <property type="entry name" value="Fdx_antiC-bd"/>
</dbReference>
<keyword evidence="7 15" id="KW-0479">Metal-binding</keyword>
<evidence type="ECO:0000256" key="8">
    <source>
        <dbReference type="ARBA" id="ARBA00022741"/>
    </source>
</evidence>
<organism evidence="20 21">
    <name type="scientific">Spartinivicinus poritis</name>
    <dbReference type="NCBI Taxonomy" id="2994640"/>
    <lineage>
        <taxon>Bacteria</taxon>
        <taxon>Pseudomonadati</taxon>
        <taxon>Pseudomonadota</taxon>
        <taxon>Gammaproteobacteria</taxon>
        <taxon>Oceanospirillales</taxon>
        <taxon>Zooshikellaceae</taxon>
        <taxon>Spartinivicinus</taxon>
    </lineage>
</organism>
<dbReference type="SUPFAM" id="SSF54991">
    <property type="entry name" value="Anticodon-binding domain of PheRS"/>
    <property type="match status" value="1"/>
</dbReference>
<keyword evidence="11 16" id="KW-0694">RNA-binding</keyword>
<dbReference type="SUPFAM" id="SSF50249">
    <property type="entry name" value="Nucleic acid-binding proteins"/>
    <property type="match status" value="1"/>
</dbReference>
<dbReference type="PROSITE" id="PS50886">
    <property type="entry name" value="TRBD"/>
    <property type="match status" value="1"/>
</dbReference>
<feature type="binding site" evidence="15">
    <location>
        <position position="455"/>
    </location>
    <ligand>
        <name>Mg(2+)</name>
        <dbReference type="ChEBI" id="CHEBI:18420"/>
        <note>shared with alpha subunit</note>
    </ligand>
</feature>
<dbReference type="Pfam" id="PF01588">
    <property type="entry name" value="tRNA_bind"/>
    <property type="match status" value="1"/>
</dbReference>
<dbReference type="PROSITE" id="PS51447">
    <property type="entry name" value="FDX_ACB"/>
    <property type="match status" value="1"/>
</dbReference>
<dbReference type="GO" id="GO:0004826">
    <property type="term" value="F:phenylalanine-tRNA ligase activity"/>
    <property type="evidence" value="ECO:0007669"/>
    <property type="project" value="UniProtKB-EC"/>
</dbReference>
<feature type="binding site" evidence="15">
    <location>
        <position position="465"/>
    </location>
    <ligand>
        <name>Mg(2+)</name>
        <dbReference type="ChEBI" id="CHEBI:18420"/>
        <note>shared with alpha subunit</note>
    </ligand>
</feature>
<dbReference type="SMART" id="SM00874">
    <property type="entry name" value="B5"/>
    <property type="match status" value="1"/>
</dbReference>
<reference evidence="20 21" key="1">
    <citation type="submission" date="2022-11" db="EMBL/GenBank/DDBJ databases">
        <title>Spartinivicinus poritis sp. nov., isolated from scleractinian coral Porites lutea.</title>
        <authorList>
            <person name="Zhang G."/>
            <person name="Cai L."/>
            <person name="Wei Q."/>
        </authorList>
    </citation>
    <scope>NUCLEOTIDE SEQUENCE [LARGE SCALE GENOMIC DNA]</scope>
    <source>
        <strain evidence="20 21">A2-2</strain>
    </source>
</reference>
<dbReference type="SUPFAM" id="SSF55681">
    <property type="entry name" value="Class II aaRS and biotin synthetases"/>
    <property type="match status" value="1"/>
</dbReference>
<keyword evidence="13 15" id="KW-0030">Aminoacyl-tRNA synthetase</keyword>
<dbReference type="InterPro" id="IPR020825">
    <property type="entry name" value="Phe-tRNA_synthase-like_B3/B4"/>
</dbReference>
<evidence type="ECO:0000256" key="6">
    <source>
        <dbReference type="ARBA" id="ARBA00022598"/>
    </source>
</evidence>
<protein>
    <recommendedName>
        <fullName evidence="15">Phenylalanine--tRNA ligase beta subunit</fullName>
        <ecNumber evidence="15">6.1.1.20</ecNumber>
    </recommendedName>
    <alternativeName>
        <fullName evidence="15">Phenylalanyl-tRNA synthetase beta subunit</fullName>
        <shortName evidence="15">PheRS</shortName>
    </alternativeName>
</protein>
<evidence type="ECO:0000256" key="10">
    <source>
        <dbReference type="ARBA" id="ARBA00022842"/>
    </source>
</evidence>
<dbReference type="PANTHER" id="PTHR10947:SF0">
    <property type="entry name" value="PHENYLALANINE--TRNA LIGASE BETA SUBUNIT"/>
    <property type="match status" value="1"/>
</dbReference>
<evidence type="ECO:0000256" key="11">
    <source>
        <dbReference type="ARBA" id="ARBA00022884"/>
    </source>
</evidence>
<comment type="similarity">
    <text evidence="2 15">Belongs to the phenylalanyl-tRNA synthetase beta subunit family. Type 1 subfamily.</text>
</comment>
<dbReference type="EC" id="6.1.1.20" evidence="15"/>
<evidence type="ECO:0000259" key="17">
    <source>
        <dbReference type="PROSITE" id="PS50886"/>
    </source>
</evidence>
<dbReference type="InterPro" id="IPR009061">
    <property type="entry name" value="DNA-bd_dom_put_sf"/>
</dbReference>
<evidence type="ECO:0000313" key="21">
    <source>
        <dbReference type="Proteomes" id="UP001528823"/>
    </source>
</evidence>
<accession>A0ABT5U9E5</accession>
<dbReference type="InterPro" id="IPR041616">
    <property type="entry name" value="PheRS_beta_core"/>
</dbReference>
<dbReference type="Gene3D" id="3.30.70.380">
    <property type="entry name" value="Ferrodoxin-fold anticodon-binding domain"/>
    <property type="match status" value="1"/>
</dbReference>
<dbReference type="SMART" id="SM00873">
    <property type="entry name" value="B3_4"/>
    <property type="match status" value="1"/>
</dbReference>
<dbReference type="InterPro" id="IPR036690">
    <property type="entry name" value="Fdx_antiC-bd_sf"/>
</dbReference>
<gene>
    <name evidence="15 20" type="primary">pheT</name>
    <name evidence="20" type="ORF">ORQ98_13500</name>
</gene>
<dbReference type="SUPFAM" id="SSF46955">
    <property type="entry name" value="Putative DNA-binding domain"/>
    <property type="match status" value="1"/>
</dbReference>
<evidence type="ECO:0000259" key="18">
    <source>
        <dbReference type="PROSITE" id="PS51447"/>
    </source>
</evidence>
<evidence type="ECO:0000256" key="1">
    <source>
        <dbReference type="ARBA" id="ARBA00004496"/>
    </source>
</evidence>
<evidence type="ECO:0000259" key="19">
    <source>
        <dbReference type="PROSITE" id="PS51483"/>
    </source>
</evidence>
<dbReference type="InterPro" id="IPR045060">
    <property type="entry name" value="Phe-tRNA-ligase_IIc_bsu"/>
</dbReference>
<dbReference type="InterPro" id="IPR002547">
    <property type="entry name" value="tRNA-bd_dom"/>
</dbReference>
<dbReference type="Pfam" id="PF03483">
    <property type="entry name" value="B3_4"/>
    <property type="match status" value="1"/>
</dbReference>
<evidence type="ECO:0000256" key="15">
    <source>
        <dbReference type="HAMAP-Rule" id="MF_00283"/>
    </source>
</evidence>
<dbReference type="Pfam" id="PF03147">
    <property type="entry name" value="FDX-ACB"/>
    <property type="match status" value="1"/>
</dbReference>
<dbReference type="EMBL" id="JAPMOU010000015">
    <property type="protein sequence ID" value="MDE1462984.1"/>
    <property type="molecule type" value="Genomic_DNA"/>
</dbReference>